<protein>
    <submittedName>
        <fullName evidence="1">Uncharacterized protein</fullName>
    </submittedName>
</protein>
<dbReference type="AlphaFoldDB" id="A0A9D3VVY7"/>
<gene>
    <name evidence="1" type="ORF">J1N35_014387</name>
</gene>
<sequence>MTRACTKQLQEALTALLKRIWDETKSFDIEEAMDNSLKAQCTLLQTDFRSSPALQAQFSSNQLT</sequence>
<comment type="caution">
    <text evidence="1">The sequence shown here is derived from an EMBL/GenBank/DDBJ whole genome shotgun (WGS) entry which is preliminary data.</text>
</comment>
<accession>A0A9D3VVY7</accession>
<dbReference type="Proteomes" id="UP000828251">
    <property type="component" value="Unassembled WGS sequence"/>
</dbReference>
<keyword evidence="2" id="KW-1185">Reference proteome</keyword>
<proteinExistence type="predicted"/>
<reference evidence="1 2" key="1">
    <citation type="journal article" date="2021" name="Plant Biotechnol. J.">
        <title>Multi-omics assisted identification of the key and species-specific regulatory components of drought-tolerant mechanisms in Gossypium stocksii.</title>
        <authorList>
            <person name="Yu D."/>
            <person name="Ke L."/>
            <person name="Zhang D."/>
            <person name="Wu Y."/>
            <person name="Sun Y."/>
            <person name="Mei J."/>
            <person name="Sun J."/>
            <person name="Sun Y."/>
        </authorList>
    </citation>
    <scope>NUCLEOTIDE SEQUENCE [LARGE SCALE GENOMIC DNA]</scope>
    <source>
        <strain evidence="2">cv. E1</strain>
        <tissue evidence="1">Leaf</tissue>
    </source>
</reference>
<organism evidence="1 2">
    <name type="scientific">Gossypium stocksii</name>
    <dbReference type="NCBI Taxonomy" id="47602"/>
    <lineage>
        <taxon>Eukaryota</taxon>
        <taxon>Viridiplantae</taxon>
        <taxon>Streptophyta</taxon>
        <taxon>Embryophyta</taxon>
        <taxon>Tracheophyta</taxon>
        <taxon>Spermatophyta</taxon>
        <taxon>Magnoliopsida</taxon>
        <taxon>eudicotyledons</taxon>
        <taxon>Gunneridae</taxon>
        <taxon>Pentapetalae</taxon>
        <taxon>rosids</taxon>
        <taxon>malvids</taxon>
        <taxon>Malvales</taxon>
        <taxon>Malvaceae</taxon>
        <taxon>Malvoideae</taxon>
        <taxon>Gossypium</taxon>
    </lineage>
</organism>
<evidence type="ECO:0000313" key="1">
    <source>
        <dbReference type="EMBL" id="KAH1097466.1"/>
    </source>
</evidence>
<evidence type="ECO:0000313" key="2">
    <source>
        <dbReference type="Proteomes" id="UP000828251"/>
    </source>
</evidence>
<name>A0A9D3VVY7_9ROSI</name>
<dbReference type="EMBL" id="JAIQCV010000005">
    <property type="protein sequence ID" value="KAH1097466.1"/>
    <property type="molecule type" value="Genomic_DNA"/>
</dbReference>